<dbReference type="PIRSF" id="PIRSF000441">
    <property type="entry name" value="CysE"/>
    <property type="match status" value="1"/>
</dbReference>
<gene>
    <name evidence="6" type="ORF">H5J25_04830</name>
</gene>
<dbReference type="InterPro" id="IPR018357">
    <property type="entry name" value="Hexapep_transf_CS"/>
</dbReference>
<sequence>MNADLPLFAQIREDWIAHGRDWTKPGFRAVAVHRFGVWRMSVRPKLLRAPLSILYRALFRRCRDVYGIELPYSVVLGRNVVVEHQGGIVVHGDTVIGDDCIIRQNCTLGIRRLDALNDAPVLGRGVQLGAGSVVLGKITLGDGAIVGANAVVLVDVPARALAIGVPATITMRGEPTS</sequence>
<dbReference type="SUPFAM" id="SSF51161">
    <property type="entry name" value="Trimeric LpxA-like enzymes"/>
    <property type="match status" value="1"/>
</dbReference>
<keyword evidence="7" id="KW-1185">Reference proteome</keyword>
<dbReference type="CDD" id="cd03354">
    <property type="entry name" value="LbH_SAT"/>
    <property type="match status" value="1"/>
</dbReference>
<name>A0A974NWH5_9SPHN</name>
<dbReference type="GO" id="GO:0009001">
    <property type="term" value="F:serine O-acetyltransferase activity"/>
    <property type="evidence" value="ECO:0007669"/>
    <property type="project" value="UniProtKB-EC"/>
</dbReference>
<accession>A0A974NWH5</accession>
<comment type="catalytic activity">
    <reaction evidence="5">
        <text>L-serine + acetyl-CoA = O-acetyl-L-serine + CoA</text>
        <dbReference type="Rhea" id="RHEA:24560"/>
        <dbReference type="ChEBI" id="CHEBI:33384"/>
        <dbReference type="ChEBI" id="CHEBI:57287"/>
        <dbReference type="ChEBI" id="CHEBI:57288"/>
        <dbReference type="ChEBI" id="CHEBI:58340"/>
        <dbReference type="EC" id="2.3.1.30"/>
    </reaction>
</comment>
<evidence type="ECO:0000313" key="7">
    <source>
        <dbReference type="Proteomes" id="UP000595894"/>
    </source>
</evidence>
<dbReference type="InterPro" id="IPR001451">
    <property type="entry name" value="Hexapep"/>
</dbReference>
<dbReference type="GO" id="GO:0006535">
    <property type="term" value="P:cysteine biosynthetic process from serine"/>
    <property type="evidence" value="ECO:0007669"/>
    <property type="project" value="InterPro"/>
</dbReference>
<reference evidence="7" key="1">
    <citation type="submission" date="2020-09" db="EMBL/GenBank/DDBJ databases">
        <title>Sphingomonas sp., a new species isolated from pork steak.</title>
        <authorList>
            <person name="Heidler von Heilborn D."/>
        </authorList>
    </citation>
    <scope>NUCLEOTIDE SEQUENCE [LARGE SCALE GENOMIC DNA]</scope>
</reference>
<evidence type="ECO:0000256" key="1">
    <source>
        <dbReference type="ARBA" id="ARBA00007274"/>
    </source>
</evidence>
<protein>
    <recommendedName>
        <fullName evidence="5">Serine acetyltransferase</fullName>
        <ecNumber evidence="5">2.3.1.30</ecNumber>
    </recommendedName>
</protein>
<comment type="similarity">
    <text evidence="1 5">Belongs to the transferase hexapeptide repeat family.</text>
</comment>
<proteinExistence type="inferred from homology"/>
<keyword evidence="4 5" id="KW-0012">Acyltransferase</keyword>
<dbReference type="InterPro" id="IPR011004">
    <property type="entry name" value="Trimer_LpxA-like_sf"/>
</dbReference>
<dbReference type="RefSeq" id="WP_202094996.1">
    <property type="nucleotide sequence ID" value="NZ_CP061035.1"/>
</dbReference>
<dbReference type="InterPro" id="IPR005881">
    <property type="entry name" value="Ser_O-AcTrfase"/>
</dbReference>
<evidence type="ECO:0000256" key="3">
    <source>
        <dbReference type="ARBA" id="ARBA00022737"/>
    </source>
</evidence>
<dbReference type="Gene3D" id="2.160.10.10">
    <property type="entry name" value="Hexapeptide repeat proteins"/>
    <property type="match status" value="1"/>
</dbReference>
<dbReference type="GO" id="GO:0005737">
    <property type="term" value="C:cytoplasm"/>
    <property type="evidence" value="ECO:0007669"/>
    <property type="project" value="InterPro"/>
</dbReference>
<organism evidence="6 7">
    <name type="scientific">Sphingomonas aliaeris</name>
    <dbReference type="NCBI Taxonomy" id="2759526"/>
    <lineage>
        <taxon>Bacteria</taxon>
        <taxon>Pseudomonadati</taxon>
        <taxon>Pseudomonadota</taxon>
        <taxon>Alphaproteobacteria</taxon>
        <taxon>Sphingomonadales</taxon>
        <taxon>Sphingomonadaceae</taxon>
        <taxon>Sphingomonas</taxon>
    </lineage>
</organism>
<evidence type="ECO:0000256" key="2">
    <source>
        <dbReference type="ARBA" id="ARBA00022679"/>
    </source>
</evidence>
<dbReference type="EMBL" id="CP061035">
    <property type="protein sequence ID" value="QQV78067.1"/>
    <property type="molecule type" value="Genomic_DNA"/>
</dbReference>
<dbReference type="PANTHER" id="PTHR42811">
    <property type="entry name" value="SERINE ACETYLTRANSFERASE"/>
    <property type="match status" value="1"/>
</dbReference>
<dbReference type="EC" id="2.3.1.30" evidence="5"/>
<dbReference type="AlphaFoldDB" id="A0A974NWH5"/>
<dbReference type="PROSITE" id="PS00101">
    <property type="entry name" value="HEXAPEP_TRANSFERASES"/>
    <property type="match status" value="1"/>
</dbReference>
<keyword evidence="2 5" id="KW-0808">Transferase</keyword>
<evidence type="ECO:0000313" key="6">
    <source>
        <dbReference type="EMBL" id="QQV78067.1"/>
    </source>
</evidence>
<keyword evidence="3" id="KW-0677">Repeat</keyword>
<dbReference type="Proteomes" id="UP000595894">
    <property type="component" value="Chromosome"/>
</dbReference>
<dbReference type="Pfam" id="PF00132">
    <property type="entry name" value="Hexapep"/>
    <property type="match status" value="1"/>
</dbReference>
<evidence type="ECO:0000256" key="5">
    <source>
        <dbReference type="PIRNR" id="PIRNR000441"/>
    </source>
</evidence>
<dbReference type="InterPro" id="IPR045304">
    <property type="entry name" value="LbH_SAT"/>
</dbReference>
<dbReference type="KEGG" id="sari:H5J25_04830"/>
<evidence type="ECO:0000256" key="4">
    <source>
        <dbReference type="ARBA" id="ARBA00023315"/>
    </source>
</evidence>